<comment type="caution">
    <text evidence="1">The sequence shown here is derived from an EMBL/GenBank/DDBJ whole genome shotgun (WGS) entry which is preliminary data.</text>
</comment>
<protein>
    <submittedName>
        <fullName evidence="1">Uncharacterized protein</fullName>
    </submittedName>
</protein>
<reference evidence="1 2" key="1">
    <citation type="submission" date="2020-05" db="EMBL/GenBank/DDBJ databases">
        <title>Azospirillum oleiclasticum sp. nov, a nitrogen-fixing and heavy crude oil-emulsifying bacterium isolated from the crude oil of Yumen Oilfield.</title>
        <authorList>
            <person name="Wu D."/>
            <person name="Cai M."/>
            <person name="Zhang X."/>
        </authorList>
    </citation>
    <scope>NUCLEOTIDE SEQUENCE [LARGE SCALE GENOMIC DNA]</scope>
    <source>
        <strain evidence="1 2">ROY-1-1-2</strain>
    </source>
</reference>
<dbReference type="Proteomes" id="UP000584642">
    <property type="component" value="Unassembled WGS sequence"/>
</dbReference>
<dbReference type="RefSeq" id="WP_180286947.1">
    <property type="nucleotide sequence ID" value="NZ_JABFDB010000062.1"/>
</dbReference>
<accession>A0ABX2TN96</accession>
<organism evidence="1 2">
    <name type="scientific">Azospirillum oleiclasticum</name>
    <dbReference type="NCBI Taxonomy" id="2735135"/>
    <lineage>
        <taxon>Bacteria</taxon>
        <taxon>Pseudomonadati</taxon>
        <taxon>Pseudomonadota</taxon>
        <taxon>Alphaproteobacteria</taxon>
        <taxon>Rhodospirillales</taxon>
        <taxon>Azospirillaceae</taxon>
        <taxon>Azospirillum</taxon>
    </lineage>
</organism>
<proteinExistence type="predicted"/>
<name>A0ABX2TN96_9PROT</name>
<gene>
    <name evidence="1" type="ORF">HND93_36220</name>
</gene>
<keyword evidence="2" id="KW-1185">Reference proteome</keyword>
<dbReference type="EMBL" id="JABFDB010000062">
    <property type="protein sequence ID" value="NYZ25175.1"/>
    <property type="molecule type" value="Genomic_DNA"/>
</dbReference>
<evidence type="ECO:0000313" key="1">
    <source>
        <dbReference type="EMBL" id="NYZ25175.1"/>
    </source>
</evidence>
<sequence>MTAALLLDNLALTATLSGGIWERDLDYLLEPTVRETTARCVAGTPDQALFDIVFPAPTKWDTLVLAGGTPRPDVDLRVTWYADPVDRSAGAVLRGGADAAFLPGYPPPLRLRQRKLFDPNVLRGRPRSRDLAGKTPMLVLRPASSPRCAAARIEIDNHGDPLDLGMLFVGQAFIPAWPHDFGLRLGAPSRSPFDEAPGGRRLVDGRPSGRTKSFKLSVLTEDEAMVLADAGQRLDRSGVLMMIEDTSDQRHLWRRTWPATLADGGIEVAQDNEQDWSADVKLLEVIG</sequence>
<evidence type="ECO:0000313" key="2">
    <source>
        <dbReference type="Proteomes" id="UP000584642"/>
    </source>
</evidence>